<dbReference type="AlphaFoldDB" id="A0A9P4P7X7"/>
<dbReference type="EMBL" id="MU001511">
    <property type="protein sequence ID" value="KAF2438897.1"/>
    <property type="molecule type" value="Genomic_DNA"/>
</dbReference>
<comment type="caution">
    <text evidence="2">The sequence shown here is derived from an EMBL/GenBank/DDBJ whole genome shotgun (WGS) entry which is preliminary data.</text>
</comment>
<gene>
    <name evidence="2" type="ORF">P171DRAFT_436788</name>
</gene>
<proteinExistence type="predicted"/>
<feature type="compositionally biased region" description="Pro residues" evidence="1">
    <location>
        <begin position="69"/>
        <end position="82"/>
    </location>
</feature>
<feature type="region of interest" description="Disordered" evidence="1">
    <location>
        <begin position="42"/>
        <end position="84"/>
    </location>
</feature>
<organism evidence="2 3">
    <name type="scientific">Karstenula rhodostoma CBS 690.94</name>
    <dbReference type="NCBI Taxonomy" id="1392251"/>
    <lineage>
        <taxon>Eukaryota</taxon>
        <taxon>Fungi</taxon>
        <taxon>Dikarya</taxon>
        <taxon>Ascomycota</taxon>
        <taxon>Pezizomycotina</taxon>
        <taxon>Dothideomycetes</taxon>
        <taxon>Pleosporomycetidae</taxon>
        <taxon>Pleosporales</taxon>
        <taxon>Massarineae</taxon>
        <taxon>Didymosphaeriaceae</taxon>
        <taxon>Karstenula</taxon>
    </lineage>
</organism>
<feature type="compositionally biased region" description="Basic residues" evidence="1">
    <location>
        <begin position="55"/>
        <end position="67"/>
    </location>
</feature>
<protein>
    <submittedName>
        <fullName evidence="2">Uncharacterized protein</fullName>
    </submittedName>
</protein>
<sequence length="143" mass="15479">MPLMELLPTLTASPPLRACTGPSPRLAVAVAVAVVSISPSYHSRLDTSPRERNHLRPRPRPRPRRPSPARTPPPATKPPAPASPVLFLTSTPLCGPHAFARRTAAVEFVFCIDVGPPIARPDFLHRLRLRGAEPLGLHLGYST</sequence>
<reference evidence="2" key="1">
    <citation type="journal article" date="2020" name="Stud. Mycol.">
        <title>101 Dothideomycetes genomes: a test case for predicting lifestyles and emergence of pathogens.</title>
        <authorList>
            <person name="Haridas S."/>
            <person name="Albert R."/>
            <person name="Binder M."/>
            <person name="Bloem J."/>
            <person name="Labutti K."/>
            <person name="Salamov A."/>
            <person name="Andreopoulos B."/>
            <person name="Baker S."/>
            <person name="Barry K."/>
            <person name="Bills G."/>
            <person name="Bluhm B."/>
            <person name="Cannon C."/>
            <person name="Castanera R."/>
            <person name="Culley D."/>
            <person name="Daum C."/>
            <person name="Ezra D."/>
            <person name="Gonzalez J."/>
            <person name="Henrissat B."/>
            <person name="Kuo A."/>
            <person name="Liang C."/>
            <person name="Lipzen A."/>
            <person name="Lutzoni F."/>
            <person name="Magnuson J."/>
            <person name="Mondo S."/>
            <person name="Nolan M."/>
            <person name="Ohm R."/>
            <person name="Pangilinan J."/>
            <person name="Park H.-J."/>
            <person name="Ramirez L."/>
            <person name="Alfaro M."/>
            <person name="Sun H."/>
            <person name="Tritt A."/>
            <person name="Yoshinaga Y."/>
            <person name="Zwiers L.-H."/>
            <person name="Turgeon B."/>
            <person name="Goodwin S."/>
            <person name="Spatafora J."/>
            <person name="Crous P."/>
            <person name="Grigoriev I."/>
        </authorList>
    </citation>
    <scope>NUCLEOTIDE SEQUENCE</scope>
    <source>
        <strain evidence="2">CBS 690.94</strain>
    </source>
</reference>
<accession>A0A9P4P7X7</accession>
<feature type="compositionally biased region" description="Basic and acidic residues" evidence="1">
    <location>
        <begin position="43"/>
        <end position="54"/>
    </location>
</feature>
<name>A0A9P4P7X7_9PLEO</name>
<evidence type="ECO:0000313" key="2">
    <source>
        <dbReference type="EMBL" id="KAF2438897.1"/>
    </source>
</evidence>
<evidence type="ECO:0000256" key="1">
    <source>
        <dbReference type="SAM" id="MobiDB-lite"/>
    </source>
</evidence>
<dbReference type="Proteomes" id="UP000799764">
    <property type="component" value="Unassembled WGS sequence"/>
</dbReference>
<keyword evidence="3" id="KW-1185">Reference proteome</keyword>
<evidence type="ECO:0000313" key="3">
    <source>
        <dbReference type="Proteomes" id="UP000799764"/>
    </source>
</evidence>